<organism evidence="1 2">
    <name type="scientific">Seminavis robusta</name>
    <dbReference type="NCBI Taxonomy" id="568900"/>
    <lineage>
        <taxon>Eukaryota</taxon>
        <taxon>Sar</taxon>
        <taxon>Stramenopiles</taxon>
        <taxon>Ochrophyta</taxon>
        <taxon>Bacillariophyta</taxon>
        <taxon>Bacillariophyceae</taxon>
        <taxon>Bacillariophycidae</taxon>
        <taxon>Naviculales</taxon>
        <taxon>Naviculaceae</taxon>
        <taxon>Seminavis</taxon>
    </lineage>
</organism>
<reference evidence="1" key="1">
    <citation type="submission" date="2020-06" db="EMBL/GenBank/DDBJ databases">
        <authorList>
            <consortium name="Plant Systems Biology data submission"/>
        </authorList>
    </citation>
    <scope>NUCLEOTIDE SEQUENCE</scope>
    <source>
        <strain evidence="1">D6</strain>
    </source>
</reference>
<protein>
    <recommendedName>
        <fullName evidence="3">Sulfotransferase</fullName>
    </recommendedName>
</protein>
<keyword evidence="2" id="KW-1185">Reference proteome</keyword>
<dbReference type="Gene3D" id="3.40.50.300">
    <property type="entry name" value="P-loop containing nucleotide triphosphate hydrolases"/>
    <property type="match status" value="1"/>
</dbReference>
<name>A0A9N8HH99_9STRA</name>
<dbReference type="AlphaFoldDB" id="A0A9N8HH99"/>
<dbReference type="SUPFAM" id="SSF52540">
    <property type="entry name" value="P-loop containing nucleoside triphosphate hydrolases"/>
    <property type="match status" value="1"/>
</dbReference>
<evidence type="ECO:0000313" key="1">
    <source>
        <dbReference type="EMBL" id="CAB9515078.1"/>
    </source>
</evidence>
<comment type="caution">
    <text evidence="1">The sequence shown here is derived from an EMBL/GenBank/DDBJ whole genome shotgun (WGS) entry which is preliminary data.</text>
</comment>
<dbReference type="InterPro" id="IPR027417">
    <property type="entry name" value="P-loop_NTPase"/>
</dbReference>
<evidence type="ECO:0008006" key="3">
    <source>
        <dbReference type="Google" id="ProtNLM"/>
    </source>
</evidence>
<accession>A0A9N8HH99</accession>
<evidence type="ECO:0000313" key="2">
    <source>
        <dbReference type="Proteomes" id="UP001153069"/>
    </source>
</evidence>
<dbReference type="EMBL" id="CAICTM010000692">
    <property type="protein sequence ID" value="CAB9515078.1"/>
    <property type="molecule type" value="Genomic_DNA"/>
</dbReference>
<gene>
    <name evidence="1" type="ORF">SEMRO_693_G188220.1</name>
</gene>
<proteinExistence type="predicted"/>
<dbReference type="Proteomes" id="UP001153069">
    <property type="component" value="Unassembled WGS sequence"/>
</dbReference>
<sequence length="301" mass="34473">MSENATNQTKSPGKFVMQHVWKTGGTELCRLARANGWKVPETPGCTIFIHPHQGWPEEDYDMYGNEGAIPSGIVDNEFFPRNEFATRNHNWKTAHGVKWITTLRHPYARTLSHYNHVKLQAKFQNLTFEEFLVERGGGFEHFIDNQQTRWHCGTGHCANTKFQVNEEKLSHAISNLDKMSAVLLLEGMKDPTSCTRRQMRHVLQFKNETLDGQAEPDLTPKTRHSSKTDWEQVVRPFLDNRGISTNSSVNGFNTSVIMSALGFHNSYDMQLYGYARHLCEVLADQYDQEANTNAITNQLNR</sequence>